<dbReference type="HOGENOM" id="CLU_035338_1_1_1"/>
<dbReference type="Gene3D" id="3.40.30.10">
    <property type="entry name" value="Glutaredoxin"/>
    <property type="match status" value="1"/>
</dbReference>
<reference evidence="3" key="1">
    <citation type="submission" date="2012-12" db="EMBL/GenBank/DDBJ databases">
        <authorList>
            <person name="Hellsten U."/>
            <person name="Grimwood J."/>
            <person name="Chapman J.A."/>
            <person name="Shapiro H."/>
            <person name="Aerts A."/>
            <person name="Otillar R.P."/>
            <person name="Terry A.Y."/>
            <person name="Boore J.L."/>
            <person name="Simakov O."/>
            <person name="Marletaz F."/>
            <person name="Cho S.-J."/>
            <person name="Edsinger-Gonzales E."/>
            <person name="Havlak P."/>
            <person name="Kuo D.-H."/>
            <person name="Larsson T."/>
            <person name="Lv J."/>
            <person name="Arendt D."/>
            <person name="Savage R."/>
            <person name="Osoegawa K."/>
            <person name="de Jong P."/>
            <person name="Lindberg D.R."/>
            <person name="Seaver E.C."/>
            <person name="Weisblat D.A."/>
            <person name="Putnam N.H."/>
            <person name="Grigoriev I.V."/>
            <person name="Rokhsar D.S."/>
        </authorList>
    </citation>
    <scope>NUCLEOTIDE SEQUENCE</scope>
    <source>
        <strain evidence="3">I ESC-2004</strain>
    </source>
</reference>
<reference evidence="1 3" key="2">
    <citation type="journal article" date="2013" name="Nature">
        <title>Insights into bilaterian evolution from three spiralian genomes.</title>
        <authorList>
            <person name="Simakov O."/>
            <person name="Marletaz F."/>
            <person name="Cho S.J."/>
            <person name="Edsinger-Gonzales E."/>
            <person name="Havlak P."/>
            <person name="Hellsten U."/>
            <person name="Kuo D.H."/>
            <person name="Larsson T."/>
            <person name="Lv J."/>
            <person name="Arendt D."/>
            <person name="Savage R."/>
            <person name="Osoegawa K."/>
            <person name="de Jong P."/>
            <person name="Grimwood J."/>
            <person name="Chapman J.A."/>
            <person name="Shapiro H."/>
            <person name="Aerts A."/>
            <person name="Otillar R.P."/>
            <person name="Terry A.Y."/>
            <person name="Boore J.L."/>
            <person name="Grigoriev I.V."/>
            <person name="Lindberg D.R."/>
            <person name="Seaver E.C."/>
            <person name="Weisblat D.A."/>
            <person name="Putnam N.H."/>
            <person name="Rokhsar D.S."/>
        </authorList>
    </citation>
    <scope>NUCLEOTIDE SEQUENCE</scope>
    <source>
        <strain evidence="1 3">I ESC-2004</strain>
    </source>
</reference>
<sequence>MSRNEKQEREEIEIDLDEINSHIIYDEWGQKICFGDIYKDKKTIVIFLRHFLCFMGKEYVDDLALIPEKMFKDTDVQLVLIGCASWKFIEGFREDTGYAGLLFVDPDRTLYKGIGCLESIKADSIKDSKVSKHIKSGVFMGILKSAWRGMKYRQMQGDLNQLGGAFVIGPGAEVHYQHFDLTAADQAPINDLLLTCGLSPVNFENDQRVLTV</sequence>
<evidence type="ECO:0000313" key="3">
    <source>
        <dbReference type="Proteomes" id="UP000014760"/>
    </source>
</evidence>
<dbReference type="OMA" id="MQNTVDH"/>
<proteinExistence type="predicted"/>
<protein>
    <submittedName>
        <fullName evidence="1 2">Uncharacterized protein</fullName>
    </submittedName>
</protein>
<dbReference type="STRING" id="283909.R7THC5"/>
<dbReference type="InterPro" id="IPR036249">
    <property type="entry name" value="Thioredoxin-like_sf"/>
</dbReference>
<dbReference type="EnsemblMetazoa" id="CapteT183827">
    <property type="protein sequence ID" value="CapteP183827"/>
    <property type="gene ID" value="CapteG183827"/>
</dbReference>
<dbReference type="CDD" id="cd02970">
    <property type="entry name" value="PRX_like2"/>
    <property type="match status" value="1"/>
</dbReference>
<dbReference type="InterPro" id="IPR032801">
    <property type="entry name" value="PXL2A/B/C"/>
</dbReference>
<dbReference type="AlphaFoldDB" id="R7THC5"/>
<organism evidence="1">
    <name type="scientific">Capitella teleta</name>
    <name type="common">Polychaete worm</name>
    <dbReference type="NCBI Taxonomy" id="283909"/>
    <lineage>
        <taxon>Eukaryota</taxon>
        <taxon>Metazoa</taxon>
        <taxon>Spiralia</taxon>
        <taxon>Lophotrochozoa</taxon>
        <taxon>Annelida</taxon>
        <taxon>Polychaeta</taxon>
        <taxon>Sedentaria</taxon>
        <taxon>Scolecida</taxon>
        <taxon>Capitellidae</taxon>
        <taxon>Capitella</taxon>
    </lineage>
</organism>
<dbReference type="EMBL" id="AMQN01012910">
    <property type="status" value="NOT_ANNOTATED_CDS"/>
    <property type="molecule type" value="Genomic_DNA"/>
</dbReference>
<gene>
    <name evidence="1" type="ORF">CAPTEDRAFT_183827</name>
</gene>
<keyword evidence="3" id="KW-1185">Reference proteome</keyword>
<dbReference type="EMBL" id="KB309839">
    <property type="protein sequence ID" value="ELT93208.1"/>
    <property type="molecule type" value="Genomic_DNA"/>
</dbReference>
<name>R7THC5_CAPTE</name>
<evidence type="ECO:0000313" key="2">
    <source>
        <dbReference type="EnsemblMetazoa" id="CapteP183827"/>
    </source>
</evidence>
<reference evidence="2" key="3">
    <citation type="submission" date="2015-06" db="UniProtKB">
        <authorList>
            <consortium name="EnsemblMetazoa"/>
        </authorList>
    </citation>
    <scope>IDENTIFICATION</scope>
</reference>
<dbReference type="Proteomes" id="UP000014760">
    <property type="component" value="Unassembled WGS sequence"/>
</dbReference>
<dbReference type="OrthoDB" id="40334at2759"/>
<dbReference type="PANTHER" id="PTHR28630">
    <property type="match status" value="1"/>
</dbReference>
<dbReference type="SUPFAM" id="SSF52833">
    <property type="entry name" value="Thioredoxin-like"/>
    <property type="match status" value="1"/>
</dbReference>
<dbReference type="PANTHER" id="PTHR28630:SF3">
    <property type="entry name" value="PEROXIREDOXIN-LIKE 2C"/>
    <property type="match status" value="1"/>
</dbReference>
<evidence type="ECO:0000313" key="1">
    <source>
        <dbReference type="EMBL" id="ELT93208.1"/>
    </source>
</evidence>
<dbReference type="Pfam" id="PF13911">
    <property type="entry name" value="AhpC-TSA_2"/>
    <property type="match status" value="1"/>
</dbReference>
<accession>R7THC5</accession>